<protein>
    <recommendedName>
        <fullName evidence="1">NERD domain-containing protein</fullName>
    </recommendedName>
</protein>
<dbReference type="OrthoDB" id="569879at2"/>
<evidence type="ECO:0000259" key="1">
    <source>
        <dbReference type="PROSITE" id="PS50965"/>
    </source>
</evidence>
<evidence type="ECO:0000313" key="2">
    <source>
        <dbReference type="EMBL" id="KKB40967.1"/>
    </source>
</evidence>
<sequence>MIVKPRDLPIKLRKLEALDRRLPTFHEERTIIEAELAKVKAGHRGERELDYHLSFLERDQPITLHDLRLPGVSGRFFQMDTLLLYPSMALIVEAKNMSGTLLFDQQFHQLIRTQAGSEDIFADPLLQVRRQAYQLSSWLSRHFRVTLPIIPLIAISSPSAKITTNTNDPSLSDTVLHAAAIPYRVEQLYEEHSSVILSPEQLKAVTRRLLSSHTPYNPDILKLYSIHTDDLEKGVQCPECRRFSMKRLKGGWQCPYCRFRSKHAHLQALTDYALLHAPVINNQQCRAYLQLDSRFTAMRLLTSLNLPHQGDKRGRTYQLDPLLTTPVP</sequence>
<dbReference type="Proteomes" id="UP000031563">
    <property type="component" value="Unassembled WGS sequence"/>
</dbReference>
<comment type="caution">
    <text evidence="2">The sequence shown here is derived from an EMBL/GenBank/DDBJ whole genome shotgun (WGS) entry which is preliminary data.</text>
</comment>
<organism evidence="2 3">
    <name type="scientific">Bacillus thermotolerans</name>
    <name type="common">Quasibacillus thermotolerans</name>
    <dbReference type="NCBI Taxonomy" id="1221996"/>
    <lineage>
        <taxon>Bacteria</taxon>
        <taxon>Bacillati</taxon>
        <taxon>Bacillota</taxon>
        <taxon>Bacilli</taxon>
        <taxon>Bacillales</taxon>
        <taxon>Bacillaceae</taxon>
        <taxon>Bacillus</taxon>
    </lineage>
</organism>
<keyword evidence="3" id="KW-1185">Reference proteome</keyword>
<dbReference type="STRING" id="1221996.QY95_01030"/>
<feature type="domain" description="NERD" evidence="1">
    <location>
        <begin position="41"/>
        <end position="158"/>
    </location>
</feature>
<reference evidence="2" key="1">
    <citation type="submission" date="2015-02" db="EMBL/GenBank/DDBJ databases">
        <title>Genome Assembly of Bacillaceae bacterium MTCC 8252.</title>
        <authorList>
            <person name="Verma A."/>
            <person name="Khatri I."/>
            <person name="Mual P."/>
            <person name="Subramanian S."/>
            <person name="Krishnamurthi S."/>
        </authorList>
    </citation>
    <scope>NUCLEOTIDE SEQUENCE [LARGE SCALE GENOMIC DNA]</scope>
    <source>
        <strain evidence="2">MTCC 8252</strain>
    </source>
</reference>
<dbReference type="InterPro" id="IPR011528">
    <property type="entry name" value="NERD"/>
</dbReference>
<proteinExistence type="predicted"/>
<dbReference type="EMBL" id="JWIR02000025">
    <property type="protein sequence ID" value="KKB40967.1"/>
    <property type="molecule type" value="Genomic_DNA"/>
</dbReference>
<dbReference type="Pfam" id="PF08378">
    <property type="entry name" value="NERD"/>
    <property type="match status" value="1"/>
</dbReference>
<name>A0A0F5I715_BACTR</name>
<accession>A0A0F5I715</accession>
<dbReference type="RefSeq" id="WP_040047389.1">
    <property type="nucleotide sequence ID" value="NZ_JWIR02000025.1"/>
</dbReference>
<dbReference type="AlphaFoldDB" id="A0A0F5I715"/>
<dbReference type="PROSITE" id="PS50965">
    <property type="entry name" value="NERD"/>
    <property type="match status" value="1"/>
</dbReference>
<gene>
    <name evidence="2" type="ORF">QY95_01030</name>
</gene>
<evidence type="ECO:0000313" key="3">
    <source>
        <dbReference type="Proteomes" id="UP000031563"/>
    </source>
</evidence>